<comment type="caution">
    <text evidence="1">The sequence shown here is derived from an EMBL/GenBank/DDBJ whole genome shotgun (WGS) entry which is preliminary data.</text>
</comment>
<evidence type="ECO:0000313" key="2">
    <source>
        <dbReference type="Proteomes" id="UP001180845"/>
    </source>
</evidence>
<dbReference type="RefSeq" id="WP_310273773.1">
    <property type="nucleotide sequence ID" value="NZ_JAVDXW010000001.1"/>
</dbReference>
<evidence type="ECO:0000313" key="1">
    <source>
        <dbReference type="EMBL" id="MDR7302328.1"/>
    </source>
</evidence>
<proteinExistence type="predicted"/>
<dbReference type="InterPro" id="IPR019639">
    <property type="entry name" value="DUF2505"/>
</dbReference>
<sequence length="179" mass="19848">MTRRIEHRSTSAWPASRMHGALIDTDHIKERLSKLGGSNTELVEYSATEQDVRFQVRQGVPADRLPSIARTVVSGDVLIDRSESWRPVEPGYYSGEVAAAIPRVPGSITGSMWLRDLPEAEQSADENRVSEFVIDGSVTVNMPFVGGKVEEMVADRISALLAEEARFTSDWLSRQPRGH</sequence>
<dbReference type="Proteomes" id="UP001180845">
    <property type="component" value="Unassembled WGS sequence"/>
</dbReference>
<dbReference type="AlphaFoldDB" id="A0AAE3ZCD0"/>
<evidence type="ECO:0008006" key="3">
    <source>
        <dbReference type="Google" id="ProtNLM"/>
    </source>
</evidence>
<organism evidence="1 2">
    <name type="scientific">Haloactinomyces albus</name>
    <dbReference type="NCBI Taxonomy" id="1352928"/>
    <lineage>
        <taxon>Bacteria</taxon>
        <taxon>Bacillati</taxon>
        <taxon>Actinomycetota</taxon>
        <taxon>Actinomycetes</taxon>
        <taxon>Actinopolysporales</taxon>
        <taxon>Actinopolysporaceae</taxon>
        <taxon>Haloactinomyces</taxon>
    </lineage>
</organism>
<reference evidence="1" key="1">
    <citation type="submission" date="2023-07" db="EMBL/GenBank/DDBJ databases">
        <title>Sequencing the genomes of 1000 actinobacteria strains.</title>
        <authorList>
            <person name="Klenk H.-P."/>
        </authorList>
    </citation>
    <scope>NUCLEOTIDE SEQUENCE</scope>
    <source>
        <strain evidence="1">DSM 45977</strain>
    </source>
</reference>
<accession>A0AAE3ZCD0</accession>
<name>A0AAE3ZCD0_9ACTN</name>
<keyword evidence="2" id="KW-1185">Reference proteome</keyword>
<gene>
    <name evidence="1" type="ORF">JOF55_002509</name>
</gene>
<dbReference type="EMBL" id="JAVDXW010000001">
    <property type="protein sequence ID" value="MDR7302328.1"/>
    <property type="molecule type" value="Genomic_DNA"/>
</dbReference>
<dbReference type="Pfam" id="PF10698">
    <property type="entry name" value="DUF2505"/>
    <property type="match status" value="1"/>
</dbReference>
<protein>
    <recommendedName>
        <fullName evidence="3">DUF2505 domain-containing protein</fullName>
    </recommendedName>
</protein>